<dbReference type="Proteomes" id="UP001595075">
    <property type="component" value="Unassembled WGS sequence"/>
</dbReference>
<evidence type="ECO:0000256" key="2">
    <source>
        <dbReference type="SAM" id="Phobius"/>
    </source>
</evidence>
<feature type="transmembrane region" description="Helical" evidence="2">
    <location>
        <begin position="12"/>
        <end position="35"/>
    </location>
</feature>
<feature type="region of interest" description="Disordered" evidence="1">
    <location>
        <begin position="459"/>
        <end position="503"/>
    </location>
</feature>
<keyword evidence="2" id="KW-0812">Transmembrane</keyword>
<organism evidence="3 4">
    <name type="scientific">Oculimacula yallundae</name>
    <dbReference type="NCBI Taxonomy" id="86028"/>
    <lineage>
        <taxon>Eukaryota</taxon>
        <taxon>Fungi</taxon>
        <taxon>Dikarya</taxon>
        <taxon>Ascomycota</taxon>
        <taxon>Pezizomycotina</taxon>
        <taxon>Leotiomycetes</taxon>
        <taxon>Helotiales</taxon>
        <taxon>Ploettnerulaceae</taxon>
        <taxon>Oculimacula</taxon>
    </lineage>
</organism>
<proteinExistence type="predicted"/>
<dbReference type="EMBL" id="JAZHXI010000003">
    <property type="protein sequence ID" value="KAL2073778.1"/>
    <property type="molecule type" value="Genomic_DNA"/>
</dbReference>
<feature type="transmembrane region" description="Helical" evidence="2">
    <location>
        <begin position="117"/>
        <end position="137"/>
    </location>
</feature>
<feature type="transmembrane region" description="Helical" evidence="2">
    <location>
        <begin position="41"/>
        <end position="67"/>
    </location>
</feature>
<protein>
    <submittedName>
        <fullName evidence="3">Uncharacterized protein</fullName>
    </submittedName>
</protein>
<feature type="compositionally biased region" description="Basic and acidic residues" evidence="1">
    <location>
        <begin position="468"/>
        <end position="481"/>
    </location>
</feature>
<feature type="transmembrane region" description="Helical" evidence="2">
    <location>
        <begin position="173"/>
        <end position="198"/>
    </location>
</feature>
<comment type="caution">
    <text evidence="3">The sequence shown here is derived from an EMBL/GenBank/DDBJ whole genome shotgun (WGS) entry which is preliminary data.</text>
</comment>
<keyword evidence="4" id="KW-1185">Reference proteome</keyword>
<feature type="transmembrane region" description="Helical" evidence="2">
    <location>
        <begin position="149"/>
        <end position="167"/>
    </location>
</feature>
<feature type="transmembrane region" description="Helical" evidence="2">
    <location>
        <begin position="258"/>
        <end position="282"/>
    </location>
</feature>
<evidence type="ECO:0000313" key="3">
    <source>
        <dbReference type="EMBL" id="KAL2073778.1"/>
    </source>
</evidence>
<keyword evidence="2" id="KW-1133">Transmembrane helix</keyword>
<feature type="transmembrane region" description="Helical" evidence="2">
    <location>
        <begin position="302"/>
        <end position="324"/>
    </location>
</feature>
<accession>A0ABR4CWQ6</accession>
<reference evidence="3 4" key="1">
    <citation type="journal article" date="2024" name="Commun. Biol.">
        <title>Comparative genomic analysis of thermophilic fungi reveals convergent evolutionary adaptations and gene losses.</title>
        <authorList>
            <person name="Steindorff A.S."/>
            <person name="Aguilar-Pontes M.V."/>
            <person name="Robinson A.J."/>
            <person name="Andreopoulos B."/>
            <person name="LaButti K."/>
            <person name="Kuo A."/>
            <person name="Mondo S."/>
            <person name="Riley R."/>
            <person name="Otillar R."/>
            <person name="Haridas S."/>
            <person name="Lipzen A."/>
            <person name="Grimwood J."/>
            <person name="Schmutz J."/>
            <person name="Clum A."/>
            <person name="Reid I.D."/>
            <person name="Moisan M.C."/>
            <person name="Butler G."/>
            <person name="Nguyen T.T.M."/>
            <person name="Dewar K."/>
            <person name="Conant G."/>
            <person name="Drula E."/>
            <person name="Henrissat B."/>
            <person name="Hansel C."/>
            <person name="Singer S."/>
            <person name="Hutchinson M.I."/>
            <person name="de Vries R.P."/>
            <person name="Natvig D.O."/>
            <person name="Powell A.J."/>
            <person name="Tsang A."/>
            <person name="Grigoriev I.V."/>
        </authorList>
    </citation>
    <scope>NUCLEOTIDE SEQUENCE [LARGE SCALE GENOMIC DNA]</scope>
    <source>
        <strain evidence="3 4">CBS 494.80</strain>
    </source>
</reference>
<gene>
    <name evidence="3" type="ORF">VTL71DRAFT_11104</name>
</gene>
<name>A0ABR4CWQ6_9HELO</name>
<sequence length="503" mass="55685">MSGGVPSEALGVSIIVLLYSVCCLTLSSLLTSLLISFGEAWSYVTLFSGFTALSTLASVAQQIHYAADWQVIKQAQFEGAVATQIRKGTAIAGAAHPVDLVLFYIQFYCYNVMSLNVFFWTVALFIGAWGMRPLWLGNWSDRISPISKVFSVTFPAVIVGIMQIEALQLKPGAYIVVTYFSMFFSMSLGSILLVLILYKYMKTRRLVAGHSARRGRWWASDGTKSRTNDDSGYAAGTVETAVSCNAPQSRRSIYDRALVTRFSIGFVVLAVFEIVIIVFSLFQSSNNASLAAAGKPDFSVSSSITEIFLFVPGATASLVAFLIFGTTKSWRQYRDLVVGGCGLRQKMLRKKQQRAEEASRTQGLEFERLPSLKKTASEEQRKAIRESENRVRMFAREIGRDRDSISEAPALPAIHLRTPSNTSQAPQFHRPMPSKSFATNKIAADVIEVGITIDQTVHYQSHNPKKSQPHESVSERSRSDDSIELGPISQGNRNDIWPQNLHK</sequence>
<evidence type="ECO:0000256" key="1">
    <source>
        <dbReference type="SAM" id="MobiDB-lite"/>
    </source>
</evidence>
<keyword evidence="2" id="KW-0472">Membrane</keyword>
<evidence type="ECO:0000313" key="4">
    <source>
        <dbReference type="Proteomes" id="UP001595075"/>
    </source>
</evidence>